<dbReference type="OrthoDB" id="10463098at2759"/>
<keyword evidence="2" id="KW-1185">Reference proteome</keyword>
<evidence type="ECO:0000313" key="2">
    <source>
        <dbReference type="Proteomes" id="UP000070700"/>
    </source>
</evidence>
<protein>
    <submittedName>
        <fullName evidence="1">Uncharacterized protein</fullName>
    </submittedName>
</protein>
<accession>A0A132B752</accession>
<dbReference type="RefSeq" id="XP_018062428.1">
    <property type="nucleotide sequence ID" value="XM_018221676.1"/>
</dbReference>
<dbReference type="EMBL" id="KQ947437">
    <property type="protein sequence ID" value="KUJ08073.1"/>
    <property type="molecule type" value="Genomic_DNA"/>
</dbReference>
<sequence length="227" mass="25033">MPSWPLVSKTITAIARKAPVLSKNGLSSANNKTEEALSDGWEMVEKTPSLTDVAGRIITTPVRSFYYATIVLDNQSNDFEEVRFEMFSLEQPATKWYHSISAGLPLDTVDERMSASILAIQKEHGSKGLLQVIMWATTYKLQSGASSFWRQVEGVASDLLGRRQQYLVRVTGNIAELQRAMGGNTCFSDGAPYIVNGECFFSCWPGKGMELVGYTKALSMLGLEVDN</sequence>
<reference evidence="1 2" key="1">
    <citation type="submission" date="2015-10" db="EMBL/GenBank/DDBJ databases">
        <title>Full genome of DAOMC 229536 Phialocephala scopiformis, a fungal endophyte of spruce producing the potent anti-insectan compound rugulosin.</title>
        <authorList>
            <consortium name="DOE Joint Genome Institute"/>
            <person name="Walker A.K."/>
            <person name="Frasz S.L."/>
            <person name="Seifert K.A."/>
            <person name="Miller J.D."/>
            <person name="Mondo S.J."/>
            <person name="Labutti K."/>
            <person name="Lipzen A."/>
            <person name="Dockter R."/>
            <person name="Kennedy M."/>
            <person name="Grigoriev I.V."/>
            <person name="Spatafora J.W."/>
        </authorList>
    </citation>
    <scope>NUCLEOTIDE SEQUENCE [LARGE SCALE GENOMIC DNA]</scope>
    <source>
        <strain evidence="1 2">CBS 120377</strain>
    </source>
</reference>
<proteinExistence type="predicted"/>
<dbReference type="AlphaFoldDB" id="A0A132B752"/>
<organism evidence="1 2">
    <name type="scientific">Mollisia scopiformis</name>
    <name type="common">Conifer needle endophyte fungus</name>
    <name type="synonym">Phialocephala scopiformis</name>
    <dbReference type="NCBI Taxonomy" id="149040"/>
    <lineage>
        <taxon>Eukaryota</taxon>
        <taxon>Fungi</taxon>
        <taxon>Dikarya</taxon>
        <taxon>Ascomycota</taxon>
        <taxon>Pezizomycotina</taxon>
        <taxon>Leotiomycetes</taxon>
        <taxon>Helotiales</taxon>
        <taxon>Mollisiaceae</taxon>
        <taxon>Mollisia</taxon>
    </lineage>
</organism>
<dbReference type="KEGG" id="psco:LY89DRAFT_765546"/>
<gene>
    <name evidence="1" type="ORF">LY89DRAFT_765546</name>
</gene>
<dbReference type="Proteomes" id="UP000070700">
    <property type="component" value="Unassembled WGS sequence"/>
</dbReference>
<dbReference type="InParanoid" id="A0A132B752"/>
<dbReference type="GeneID" id="28831402"/>
<name>A0A132B752_MOLSC</name>
<evidence type="ECO:0000313" key="1">
    <source>
        <dbReference type="EMBL" id="KUJ08073.1"/>
    </source>
</evidence>